<keyword evidence="2" id="KW-1185">Reference proteome</keyword>
<proteinExistence type="predicted"/>
<evidence type="ECO:0000313" key="2">
    <source>
        <dbReference type="Proteomes" id="UP001604277"/>
    </source>
</evidence>
<dbReference type="EMBL" id="JBFOLJ010000003">
    <property type="protein sequence ID" value="KAL2547581.1"/>
    <property type="molecule type" value="Genomic_DNA"/>
</dbReference>
<organism evidence="1 2">
    <name type="scientific">Forsythia ovata</name>
    <dbReference type="NCBI Taxonomy" id="205694"/>
    <lineage>
        <taxon>Eukaryota</taxon>
        <taxon>Viridiplantae</taxon>
        <taxon>Streptophyta</taxon>
        <taxon>Embryophyta</taxon>
        <taxon>Tracheophyta</taxon>
        <taxon>Spermatophyta</taxon>
        <taxon>Magnoliopsida</taxon>
        <taxon>eudicotyledons</taxon>
        <taxon>Gunneridae</taxon>
        <taxon>Pentapetalae</taxon>
        <taxon>asterids</taxon>
        <taxon>lamiids</taxon>
        <taxon>Lamiales</taxon>
        <taxon>Oleaceae</taxon>
        <taxon>Forsythieae</taxon>
        <taxon>Forsythia</taxon>
    </lineage>
</organism>
<protein>
    <submittedName>
        <fullName evidence="1">Uncharacterized protein</fullName>
    </submittedName>
</protein>
<dbReference type="AlphaFoldDB" id="A0ABD1WDF0"/>
<evidence type="ECO:0000313" key="1">
    <source>
        <dbReference type="EMBL" id="KAL2547581.1"/>
    </source>
</evidence>
<name>A0ABD1WDF0_9LAMI</name>
<reference evidence="2" key="1">
    <citation type="submission" date="2024-07" db="EMBL/GenBank/DDBJ databases">
        <title>Two chromosome-level genome assemblies of Korean endemic species Abeliophyllum distichum and Forsythia ovata (Oleaceae).</title>
        <authorList>
            <person name="Jang H."/>
        </authorList>
    </citation>
    <scope>NUCLEOTIDE SEQUENCE [LARGE SCALE GENOMIC DNA]</scope>
</reference>
<sequence>MKWVSLDSLEMAIVPQLTLSRIDLSLMHWSGPNIKQSGPRLLEHYPYRLNLLTGPAQLQGNRPLAIDDFATVEYLTRFQHLTLCTLPAKQHARKDYEEKFSV</sequence>
<accession>A0ABD1WDF0</accession>
<comment type="caution">
    <text evidence="1">The sequence shown here is derived from an EMBL/GenBank/DDBJ whole genome shotgun (WGS) entry which is preliminary data.</text>
</comment>
<gene>
    <name evidence="1" type="ORF">Fot_09111</name>
</gene>
<dbReference type="Proteomes" id="UP001604277">
    <property type="component" value="Unassembled WGS sequence"/>
</dbReference>